<evidence type="ECO:0000313" key="9">
    <source>
        <dbReference type="Proteomes" id="UP001595710"/>
    </source>
</evidence>
<comment type="caution">
    <text evidence="8">The sequence shown here is derived from an EMBL/GenBank/DDBJ whole genome shotgun (WGS) entry which is preliminary data.</text>
</comment>
<dbReference type="Pfam" id="PF01899">
    <property type="entry name" value="MNHE"/>
    <property type="match status" value="1"/>
</dbReference>
<evidence type="ECO:0000256" key="5">
    <source>
        <dbReference type="ARBA" id="ARBA00022989"/>
    </source>
</evidence>
<protein>
    <submittedName>
        <fullName evidence="8">Na+/H+ antiporter subunit E</fullName>
    </submittedName>
</protein>
<keyword evidence="9" id="KW-1185">Reference proteome</keyword>
<dbReference type="PANTHER" id="PTHR34584">
    <property type="entry name" value="NA(+)/H(+) ANTIPORTER SUBUNIT E1"/>
    <property type="match status" value="1"/>
</dbReference>
<evidence type="ECO:0000256" key="3">
    <source>
        <dbReference type="ARBA" id="ARBA00022475"/>
    </source>
</evidence>
<evidence type="ECO:0000256" key="4">
    <source>
        <dbReference type="ARBA" id="ARBA00022692"/>
    </source>
</evidence>
<dbReference type="EMBL" id="JBHRYN010000010">
    <property type="protein sequence ID" value="MFC3701631.1"/>
    <property type="molecule type" value="Genomic_DNA"/>
</dbReference>
<evidence type="ECO:0000256" key="1">
    <source>
        <dbReference type="ARBA" id="ARBA00004651"/>
    </source>
</evidence>
<dbReference type="InterPro" id="IPR002758">
    <property type="entry name" value="Cation_antiport_E"/>
</dbReference>
<dbReference type="Proteomes" id="UP001595710">
    <property type="component" value="Unassembled WGS sequence"/>
</dbReference>
<name>A0ABV7WQZ1_9GAMM</name>
<keyword evidence="6 7" id="KW-0472">Membrane</keyword>
<sequence length="166" mass="18762">MVIRYNRQRPSFFNFIFLFVIWILLTGSYSLGNVLLAVVLSIAIPAVVGGFQREGLRVRKHRKAFQYFLIMLSDIVLSNFVVAKQVLGKTSALKPGFIAIPLDMKEALPITLFASTISLTPGTVSTELSADRKTLYVHALHIEDEQELIASIKKRYEARLKEIFEC</sequence>
<dbReference type="PIRSF" id="PIRSF019239">
    <property type="entry name" value="MrpE"/>
    <property type="match status" value="1"/>
</dbReference>
<comment type="similarity">
    <text evidence="2">Belongs to the CPA3 antiporters (TC 2.A.63) subunit E family.</text>
</comment>
<evidence type="ECO:0000313" key="8">
    <source>
        <dbReference type="EMBL" id="MFC3701631.1"/>
    </source>
</evidence>
<organism evidence="8 9">
    <name type="scientific">Reinekea marina</name>
    <dbReference type="NCBI Taxonomy" id="1310421"/>
    <lineage>
        <taxon>Bacteria</taxon>
        <taxon>Pseudomonadati</taxon>
        <taxon>Pseudomonadota</taxon>
        <taxon>Gammaproteobacteria</taxon>
        <taxon>Oceanospirillales</taxon>
        <taxon>Saccharospirillaceae</taxon>
        <taxon>Reinekea</taxon>
    </lineage>
</organism>
<evidence type="ECO:0000256" key="2">
    <source>
        <dbReference type="ARBA" id="ARBA00006228"/>
    </source>
</evidence>
<feature type="transmembrane region" description="Helical" evidence="7">
    <location>
        <begin position="12"/>
        <end position="29"/>
    </location>
</feature>
<comment type="subcellular location">
    <subcellularLocation>
        <location evidence="1">Cell membrane</location>
        <topology evidence="1">Multi-pass membrane protein</topology>
    </subcellularLocation>
</comment>
<dbReference type="RefSeq" id="WP_290280671.1">
    <property type="nucleotide sequence ID" value="NZ_JAUFQI010000001.1"/>
</dbReference>
<reference evidence="9" key="1">
    <citation type="journal article" date="2019" name="Int. J. Syst. Evol. Microbiol.">
        <title>The Global Catalogue of Microorganisms (GCM) 10K type strain sequencing project: providing services to taxonomists for standard genome sequencing and annotation.</title>
        <authorList>
            <consortium name="The Broad Institute Genomics Platform"/>
            <consortium name="The Broad Institute Genome Sequencing Center for Infectious Disease"/>
            <person name="Wu L."/>
            <person name="Ma J."/>
        </authorList>
    </citation>
    <scope>NUCLEOTIDE SEQUENCE [LARGE SCALE GENOMIC DNA]</scope>
    <source>
        <strain evidence="9">CECT 8288</strain>
    </source>
</reference>
<proteinExistence type="inferred from homology"/>
<accession>A0ABV7WQZ1</accession>
<dbReference type="NCBIfam" id="NF006518">
    <property type="entry name" value="PRK08965.1-2"/>
    <property type="match status" value="1"/>
</dbReference>
<feature type="transmembrane region" description="Helical" evidence="7">
    <location>
        <begin position="35"/>
        <end position="52"/>
    </location>
</feature>
<gene>
    <name evidence="8" type="ORF">ACFOND_08285</name>
</gene>
<keyword evidence="3" id="KW-1003">Cell membrane</keyword>
<evidence type="ECO:0000256" key="6">
    <source>
        <dbReference type="ARBA" id="ARBA00023136"/>
    </source>
</evidence>
<keyword evidence="5 7" id="KW-1133">Transmembrane helix</keyword>
<keyword evidence="4 7" id="KW-0812">Transmembrane</keyword>
<dbReference type="PANTHER" id="PTHR34584:SF1">
    <property type="entry name" value="NA(+)_H(+) ANTIPORTER SUBUNIT E1"/>
    <property type="match status" value="1"/>
</dbReference>
<evidence type="ECO:0000256" key="7">
    <source>
        <dbReference type="SAM" id="Phobius"/>
    </source>
</evidence>
<feature type="transmembrane region" description="Helical" evidence="7">
    <location>
        <begin position="64"/>
        <end position="83"/>
    </location>
</feature>